<accession>A0A0H4WRQ9</accession>
<dbReference type="AlphaFoldDB" id="A0A0H4WRQ9"/>
<keyword evidence="2" id="KW-1185">Reference proteome</keyword>
<gene>
    <name evidence="1" type="ORF">A176_003108</name>
</gene>
<dbReference type="EMBL" id="CP012109">
    <property type="protein sequence ID" value="AKQ66196.1"/>
    <property type="molecule type" value="Genomic_DNA"/>
</dbReference>
<name>A0A0H4WRQ9_9BACT</name>
<dbReference type="KEGG" id="mym:A176_003108"/>
<evidence type="ECO:0000313" key="1">
    <source>
        <dbReference type="EMBL" id="AKQ66196.1"/>
    </source>
</evidence>
<dbReference type="Proteomes" id="UP000009026">
    <property type="component" value="Chromosome"/>
</dbReference>
<protein>
    <submittedName>
        <fullName evidence="1">Uncharacterized protein</fullName>
    </submittedName>
</protein>
<dbReference type="PATRIC" id="fig|1297742.4.peg.3135"/>
<reference evidence="1 2" key="1">
    <citation type="journal article" date="2016" name="PLoS ONE">
        <title>Complete Genome Sequence and Comparative Genomics of a Novel Myxobacterium Myxococcus hansupus.</title>
        <authorList>
            <person name="Sharma G."/>
            <person name="Narwani T."/>
            <person name="Subramanian S."/>
        </authorList>
    </citation>
    <scope>NUCLEOTIDE SEQUENCE [LARGE SCALE GENOMIC DNA]</scope>
    <source>
        <strain evidence="2">mixupus</strain>
    </source>
</reference>
<sequence>MCSADLPVRVTSSGPSAVCRRCGWLGRPLITMTHRGLRVSYDGAQA</sequence>
<proteinExistence type="predicted"/>
<evidence type="ECO:0000313" key="2">
    <source>
        <dbReference type="Proteomes" id="UP000009026"/>
    </source>
</evidence>
<organism evidence="1 2">
    <name type="scientific">Pseudomyxococcus hansupus</name>
    <dbReference type="NCBI Taxonomy" id="1297742"/>
    <lineage>
        <taxon>Bacteria</taxon>
        <taxon>Pseudomonadati</taxon>
        <taxon>Myxococcota</taxon>
        <taxon>Myxococcia</taxon>
        <taxon>Myxococcales</taxon>
        <taxon>Cystobacterineae</taxon>
        <taxon>Myxococcaceae</taxon>
        <taxon>Pseudomyxococcus</taxon>
    </lineage>
</organism>